<dbReference type="GO" id="GO:0012505">
    <property type="term" value="C:endomembrane system"/>
    <property type="evidence" value="ECO:0007669"/>
    <property type="project" value="UniProtKB-SubCell"/>
</dbReference>
<reference evidence="10 11" key="1">
    <citation type="journal article" date="2022" name="Nat. Genet.">
        <title>Improved pea reference genome and pan-genome highlight genomic features and evolutionary characteristics.</title>
        <authorList>
            <person name="Yang T."/>
            <person name="Liu R."/>
            <person name="Luo Y."/>
            <person name="Hu S."/>
            <person name="Wang D."/>
            <person name="Wang C."/>
            <person name="Pandey M.K."/>
            <person name="Ge S."/>
            <person name="Xu Q."/>
            <person name="Li N."/>
            <person name="Li G."/>
            <person name="Huang Y."/>
            <person name="Saxena R.K."/>
            <person name="Ji Y."/>
            <person name="Li M."/>
            <person name="Yan X."/>
            <person name="He Y."/>
            <person name="Liu Y."/>
            <person name="Wang X."/>
            <person name="Xiang C."/>
            <person name="Varshney R.K."/>
            <person name="Ding H."/>
            <person name="Gao S."/>
            <person name="Zong X."/>
        </authorList>
    </citation>
    <scope>NUCLEOTIDE SEQUENCE [LARGE SCALE GENOMIC DNA]</scope>
    <source>
        <strain evidence="10 11">cv. Zhongwan 6</strain>
    </source>
</reference>
<feature type="domain" description="G" evidence="9">
    <location>
        <begin position="145"/>
        <end position="227"/>
    </location>
</feature>
<dbReference type="GO" id="GO:0071555">
    <property type="term" value="P:cell wall organization"/>
    <property type="evidence" value="ECO:0007669"/>
    <property type="project" value="UniProtKB-KW"/>
</dbReference>
<keyword evidence="11" id="KW-1185">Reference proteome</keyword>
<dbReference type="Gene3D" id="3.40.50.300">
    <property type="entry name" value="P-loop containing nucleotide triphosphate hydrolases"/>
    <property type="match status" value="1"/>
</dbReference>
<dbReference type="InterPro" id="IPR006073">
    <property type="entry name" value="GTP-bd"/>
</dbReference>
<dbReference type="SUPFAM" id="SSF52540">
    <property type="entry name" value="P-loop containing nucleoside triphosphate hydrolases"/>
    <property type="match status" value="1"/>
</dbReference>
<feature type="binding site" evidence="8">
    <location>
        <position position="79"/>
    </location>
    <ligand>
        <name>UDP-alpha-D-glucose</name>
        <dbReference type="ChEBI" id="CHEBI:58885"/>
    </ligand>
</feature>
<protein>
    <recommendedName>
        <fullName evidence="9">G domain-containing protein</fullName>
    </recommendedName>
</protein>
<evidence type="ECO:0000256" key="2">
    <source>
        <dbReference type="ARBA" id="ARBA00022676"/>
    </source>
</evidence>
<evidence type="ECO:0000259" key="9">
    <source>
        <dbReference type="Pfam" id="PF01926"/>
    </source>
</evidence>
<keyword evidence="4" id="KW-0812">Transmembrane</keyword>
<keyword evidence="6" id="KW-0472">Membrane</keyword>
<dbReference type="GO" id="GO:0016760">
    <property type="term" value="F:cellulose synthase (UDP-forming) activity"/>
    <property type="evidence" value="ECO:0007669"/>
    <property type="project" value="InterPro"/>
</dbReference>
<accession>A0A9D5B1Z4</accession>
<keyword evidence="3" id="KW-0808">Transferase</keyword>
<feature type="binding site" evidence="8">
    <location>
        <position position="73"/>
    </location>
    <ligand>
        <name>UDP-alpha-D-glucose</name>
        <dbReference type="ChEBI" id="CHEBI:58885"/>
    </ligand>
</feature>
<dbReference type="InterPro" id="IPR027417">
    <property type="entry name" value="P-loop_NTPase"/>
</dbReference>
<evidence type="ECO:0000256" key="5">
    <source>
        <dbReference type="ARBA" id="ARBA00022989"/>
    </source>
</evidence>
<feature type="binding site" evidence="8">
    <location>
        <position position="109"/>
    </location>
    <ligand>
        <name>UDP-alpha-D-glucose</name>
        <dbReference type="ChEBI" id="CHEBI:58885"/>
    </ligand>
</feature>
<comment type="subcellular location">
    <subcellularLocation>
        <location evidence="1">Endomembrane system</location>
    </subcellularLocation>
</comment>
<dbReference type="GO" id="GO:0005525">
    <property type="term" value="F:GTP binding"/>
    <property type="evidence" value="ECO:0007669"/>
    <property type="project" value="InterPro"/>
</dbReference>
<sequence length="382" mass="42513">MSVLPSVQPFHEITYPLWLTSAICEIWFALSGILDQFPKWSPISREIYLDRLAIRYDRDGEPSQLALIDVFVSKENPLKKPPLITANTVLSILSVDYPVEKVSCYVSDDGSTMLTFEALSETTEFAKKWLPFATNTILSLVPLRLMKANYRVLVGPEAGFTRDAIRTQFEFQGRTIYLVDTAGWLRRTKLEKGASSLSIMQSRKSLLRAHIVASVLDVEEIVNAKRSILGKTGHHSQRSSNSFRLRLDHLRLLRLCVGRPDFLIQTSGRVAERIKSDKRERGAKSLETLISHIHPDMLADVVIANMKHLPKTPPTLARFENPSVGSQVSQSQVIIASASTSSVQSLDVSTEAQFPSTTAISSATTSSPSIHLIKMQALKVLV</sequence>
<dbReference type="InterPro" id="IPR005150">
    <property type="entry name" value="Cellulose_synth"/>
</dbReference>
<evidence type="ECO:0000256" key="1">
    <source>
        <dbReference type="ARBA" id="ARBA00004308"/>
    </source>
</evidence>
<dbReference type="Pfam" id="PF03552">
    <property type="entry name" value="Cellulose_synt"/>
    <property type="match status" value="1"/>
</dbReference>
<organism evidence="10 11">
    <name type="scientific">Pisum sativum</name>
    <name type="common">Garden pea</name>
    <name type="synonym">Lathyrus oleraceus</name>
    <dbReference type="NCBI Taxonomy" id="3888"/>
    <lineage>
        <taxon>Eukaryota</taxon>
        <taxon>Viridiplantae</taxon>
        <taxon>Streptophyta</taxon>
        <taxon>Embryophyta</taxon>
        <taxon>Tracheophyta</taxon>
        <taxon>Spermatophyta</taxon>
        <taxon>Magnoliopsida</taxon>
        <taxon>eudicotyledons</taxon>
        <taxon>Gunneridae</taxon>
        <taxon>Pentapetalae</taxon>
        <taxon>rosids</taxon>
        <taxon>fabids</taxon>
        <taxon>Fabales</taxon>
        <taxon>Fabaceae</taxon>
        <taxon>Papilionoideae</taxon>
        <taxon>50 kb inversion clade</taxon>
        <taxon>NPAAA clade</taxon>
        <taxon>Hologalegina</taxon>
        <taxon>IRL clade</taxon>
        <taxon>Fabeae</taxon>
        <taxon>Lathyrus</taxon>
    </lineage>
</organism>
<keyword evidence="5" id="KW-1133">Transmembrane helix</keyword>
<dbReference type="EMBL" id="JAMSHJ010000003">
    <property type="protein sequence ID" value="KAI5426744.1"/>
    <property type="molecule type" value="Genomic_DNA"/>
</dbReference>
<dbReference type="GO" id="GO:0016020">
    <property type="term" value="C:membrane"/>
    <property type="evidence" value="ECO:0007669"/>
    <property type="project" value="InterPro"/>
</dbReference>
<proteinExistence type="predicted"/>
<dbReference type="Proteomes" id="UP001058974">
    <property type="component" value="Chromosome 3"/>
</dbReference>
<dbReference type="Pfam" id="PF01926">
    <property type="entry name" value="MMR_HSR1"/>
    <property type="match status" value="1"/>
</dbReference>
<evidence type="ECO:0000256" key="6">
    <source>
        <dbReference type="ARBA" id="ARBA00023136"/>
    </source>
</evidence>
<dbReference type="Gramene" id="Psat03G0224300-T1">
    <property type="protein sequence ID" value="KAI5426744.1"/>
    <property type="gene ID" value="KIW84_032243"/>
</dbReference>
<evidence type="ECO:0000313" key="10">
    <source>
        <dbReference type="EMBL" id="KAI5426744.1"/>
    </source>
</evidence>
<evidence type="ECO:0000256" key="8">
    <source>
        <dbReference type="PIRSR" id="PIRSR605150-2"/>
    </source>
</evidence>
<dbReference type="Gramene" id="Psat3g065440.1">
    <property type="protein sequence ID" value="Psat3g065440.1.cds"/>
    <property type="gene ID" value="Psat3g065440"/>
</dbReference>
<comment type="caution">
    <text evidence="10">The sequence shown here is derived from an EMBL/GenBank/DDBJ whole genome shotgun (WGS) entry which is preliminary data.</text>
</comment>
<keyword evidence="2" id="KW-0328">Glycosyltransferase</keyword>
<evidence type="ECO:0000256" key="7">
    <source>
        <dbReference type="ARBA" id="ARBA00023316"/>
    </source>
</evidence>
<evidence type="ECO:0000256" key="4">
    <source>
        <dbReference type="ARBA" id="ARBA00022692"/>
    </source>
</evidence>
<evidence type="ECO:0000256" key="3">
    <source>
        <dbReference type="ARBA" id="ARBA00022679"/>
    </source>
</evidence>
<gene>
    <name evidence="10" type="ORF">KIW84_032243</name>
</gene>
<name>A0A9D5B1Z4_PEA</name>
<evidence type="ECO:0000313" key="11">
    <source>
        <dbReference type="Proteomes" id="UP001058974"/>
    </source>
</evidence>
<dbReference type="PANTHER" id="PTHR13301">
    <property type="entry name" value="X-BOX TRANSCRIPTION FACTOR-RELATED"/>
    <property type="match status" value="1"/>
</dbReference>
<dbReference type="GO" id="GO:0030244">
    <property type="term" value="P:cellulose biosynthetic process"/>
    <property type="evidence" value="ECO:0007669"/>
    <property type="project" value="InterPro"/>
</dbReference>
<keyword evidence="7" id="KW-0961">Cell wall biogenesis/degradation</keyword>
<dbReference type="AlphaFoldDB" id="A0A9D5B1Z4"/>